<dbReference type="InterPro" id="IPR035906">
    <property type="entry name" value="MetI-like_sf"/>
</dbReference>
<dbReference type="OrthoDB" id="9794684at2"/>
<dbReference type="EMBL" id="QRDZ01000014">
    <property type="protein sequence ID" value="RED75721.1"/>
    <property type="molecule type" value="Genomic_DNA"/>
</dbReference>
<keyword evidence="4 7" id="KW-0812">Transmembrane</keyword>
<feature type="transmembrane region" description="Helical" evidence="7">
    <location>
        <begin position="184"/>
        <end position="203"/>
    </location>
</feature>
<dbReference type="Proteomes" id="UP000256977">
    <property type="component" value="Unassembled WGS sequence"/>
</dbReference>
<dbReference type="RefSeq" id="WP_116062040.1">
    <property type="nucleotide sequence ID" value="NZ_QRDZ01000014.1"/>
</dbReference>
<comment type="caution">
    <text evidence="9">The sequence shown here is derived from an EMBL/GenBank/DDBJ whole genome shotgun (WGS) entry which is preliminary data.</text>
</comment>
<evidence type="ECO:0000256" key="5">
    <source>
        <dbReference type="ARBA" id="ARBA00022989"/>
    </source>
</evidence>
<dbReference type="PANTHER" id="PTHR43744:SF3">
    <property type="entry name" value="LACTOSE TRANSPORT SYSTEM PERMEASE PROTEIN LACG"/>
    <property type="match status" value="1"/>
</dbReference>
<feature type="transmembrane region" description="Helical" evidence="7">
    <location>
        <begin position="72"/>
        <end position="98"/>
    </location>
</feature>
<keyword evidence="3" id="KW-1003">Cell membrane</keyword>
<comment type="similarity">
    <text evidence="7">Belongs to the binding-protein-dependent transport system permease family.</text>
</comment>
<dbReference type="GO" id="GO:0055085">
    <property type="term" value="P:transmembrane transport"/>
    <property type="evidence" value="ECO:0007669"/>
    <property type="project" value="InterPro"/>
</dbReference>
<dbReference type="AlphaFoldDB" id="A0A3D9JNQ1"/>
<feature type="transmembrane region" description="Helical" evidence="7">
    <location>
        <begin position="12"/>
        <end position="36"/>
    </location>
</feature>
<evidence type="ECO:0000256" key="6">
    <source>
        <dbReference type="ARBA" id="ARBA00023136"/>
    </source>
</evidence>
<accession>A0A3D9JNQ1</accession>
<evidence type="ECO:0000256" key="4">
    <source>
        <dbReference type="ARBA" id="ARBA00022692"/>
    </source>
</evidence>
<keyword evidence="6 7" id="KW-0472">Membrane</keyword>
<dbReference type="InterPro" id="IPR000515">
    <property type="entry name" value="MetI-like"/>
</dbReference>
<dbReference type="SUPFAM" id="SSF161098">
    <property type="entry name" value="MetI-like"/>
    <property type="match status" value="1"/>
</dbReference>
<evidence type="ECO:0000313" key="10">
    <source>
        <dbReference type="Proteomes" id="UP000256977"/>
    </source>
</evidence>
<reference evidence="9 10" key="1">
    <citation type="submission" date="2018-07" db="EMBL/GenBank/DDBJ databases">
        <title>Genomic Encyclopedia of Type Strains, Phase III (KMG-III): the genomes of soil and plant-associated and newly described type strains.</title>
        <authorList>
            <person name="Whitman W."/>
        </authorList>
    </citation>
    <scope>NUCLEOTIDE SEQUENCE [LARGE SCALE GENOMIC DNA]</scope>
    <source>
        <strain evidence="9 10">CECT 7287</strain>
    </source>
</reference>
<dbReference type="GO" id="GO:0005886">
    <property type="term" value="C:plasma membrane"/>
    <property type="evidence" value="ECO:0007669"/>
    <property type="project" value="UniProtKB-SubCell"/>
</dbReference>
<dbReference type="PANTHER" id="PTHR43744">
    <property type="entry name" value="ABC TRANSPORTER PERMEASE PROTEIN MG189-RELATED-RELATED"/>
    <property type="match status" value="1"/>
</dbReference>
<evidence type="ECO:0000256" key="1">
    <source>
        <dbReference type="ARBA" id="ARBA00004651"/>
    </source>
</evidence>
<name>A0A3D9JNQ1_9BACL</name>
<dbReference type="Pfam" id="PF00528">
    <property type="entry name" value="BPD_transp_1"/>
    <property type="match status" value="1"/>
</dbReference>
<feature type="domain" description="ABC transmembrane type-1" evidence="8">
    <location>
        <begin position="73"/>
        <end position="263"/>
    </location>
</feature>
<dbReference type="CDD" id="cd06261">
    <property type="entry name" value="TM_PBP2"/>
    <property type="match status" value="1"/>
</dbReference>
<organism evidence="9 10">
    <name type="scientific">Cohnella phaseoli</name>
    <dbReference type="NCBI Taxonomy" id="456490"/>
    <lineage>
        <taxon>Bacteria</taxon>
        <taxon>Bacillati</taxon>
        <taxon>Bacillota</taxon>
        <taxon>Bacilli</taxon>
        <taxon>Bacillales</taxon>
        <taxon>Paenibacillaceae</taxon>
        <taxon>Cohnella</taxon>
    </lineage>
</organism>
<evidence type="ECO:0000256" key="3">
    <source>
        <dbReference type="ARBA" id="ARBA00022475"/>
    </source>
</evidence>
<keyword evidence="10" id="KW-1185">Reference proteome</keyword>
<feature type="transmembrane region" description="Helical" evidence="7">
    <location>
        <begin position="110"/>
        <end position="129"/>
    </location>
</feature>
<keyword evidence="9" id="KW-0762">Sugar transport</keyword>
<keyword evidence="2 7" id="KW-0813">Transport</keyword>
<dbReference type="Gene3D" id="1.10.3720.10">
    <property type="entry name" value="MetI-like"/>
    <property type="match status" value="1"/>
</dbReference>
<evidence type="ECO:0000256" key="2">
    <source>
        <dbReference type="ARBA" id="ARBA00022448"/>
    </source>
</evidence>
<proteinExistence type="inferred from homology"/>
<gene>
    <name evidence="9" type="ORF">DFP98_11482</name>
</gene>
<dbReference type="PROSITE" id="PS50928">
    <property type="entry name" value="ABC_TM1"/>
    <property type="match status" value="1"/>
</dbReference>
<sequence length="277" mass="31153">MNIRKFSVSSIVKHVLLLAAVLAVFFPIVILVLNAFKGHEEFGRADLFSLPDSFFYFGNFSEVLQRTQMGRAFLNTGIIIVLSVIGNVAIGTMTAYVLGRFTFKLRKTVLGTFIAVNFIPMITVQIATFTVVQQLGLYNTLFAAIVLHLGADVMQIFIYLQFVKNIPYELDESAMMEGASLFKIYYAIVFPLLMPATVTLIIIKSIKIYNDMFIPYLYMPSQKLGVVSTSLMRFSSERSTEWELLSAAILMIMLPMVVLYLFFQKYVFAGIVTGAVK</sequence>
<evidence type="ECO:0000313" key="9">
    <source>
        <dbReference type="EMBL" id="RED75721.1"/>
    </source>
</evidence>
<feature type="transmembrane region" description="Helical" evidence="7">
    <location>
        <begin position="244"/>
        <end position="263"/>
    </location>
</feature>
<protein>
    <submittedName>
        <fullName evidence="9">Multiple sugar transport system permease protein</fullName>
    </submittedName>
</protein>
<evidence type="ECO:0000256" key="7">
    <source>
        <dbReference type="RuleBase" id="RU363032"/>
    </source>
</evidence>
<evidence type="ECO:0000259" key="8">
    <source>
        <dbReference type="PROSITE" id="PS50928"/>
    </source>
</evidence>
<keyword evidence="5 7" id="KW-1133">Transmembrane helix</keyword>
<comment type="subcellular location">
    <subcellularLocation>
        <location evidence="1 7">Cell membrane</location>
        <topology evidence="1 7">Multi-pass membrane protein</topology>
    </subcellularLocation>
</comment>
<feature type="transmembrane region" description="Helical" evidence="7">
    <location>
        <begin position="141"/>
        <end position="163"/>
    </location>
</feature>